<comment type="caution">
    <text evidence="2">The sequence shown here is derived from an EMBL/GenBank/DDBJ whole genome shotgun (WGS) entry which is preliminary data.</text>
</comment>
<evidence type="ECO:0000313" key="2">
    <source>
        <dbReference type="EMBL" id="KAJ8097675.1"/>
    </source>
</evidence>
<dbReference type="GeneID" id="80885743"/>
<evidence type="ECO:0000256" key="1">
    <source>
        <dbReference type="SAM" id="MobiDB-lite"/>
    </source>
</evidence>
<organism evidence="2 3">
    <name type="scientific">Lipomyces tetrasporus</name>
    <dbReference type="NCBI Taxonomy" id="54092"/>
    <lineage>
        <taxon>Eukaryota</taxon>
        <taxon>Fungi</taxon>
        <taxon>Dikarya</taxon>
        <taxon>Ascomycota</taxon>
        <taxon>Saccharomycotina</taxon>
        <taxon>Lipomycetes</taxon>
        <taxon>Lipomycetales</taxon>
        <taxon>Lipomycetaceae</taxon>
        <taxon>Lipomyces</taxon>
    </lineage>
</organism>
<dbReference type="AlphaFoldDB" id="A0AAD7VQZ5"/>
<dbReference type="Proteomes" id="UP001217417">
    <property type="component" value="Unassembled WGS sequence"/>
</dbReference>
<name>A0AAD7VQZ5_9ASCO</name>
<dbReference type="EMBL" id="JARPMG010000010">
    <property type="protein sequence ID" value="KAJ8097675.1"/>
    <property type="molecule type" value="Genomic_DNA"/>
</dbReference>
<feature type="region of interest" description="Disordered" evidence="1">
    <location>
        <begin position="1"/>
        <end position="27"/>
    </location>
</feature>
<accession>A0AAD7VQZ5</accession>
<protein>
    <submittedName>
        <fullName evidence="2">Uncharacterized protein</fullName>
    </submittedName>
</protein>
<sequence length="336" mass="37441">MDAIAAGSSTNSRRSLSRAGSRSTRRRILVSSLTRQTCAAGNVFKPANELVSSRTSVTGSRDMSLVKDENAPSDYHKALSPLKNNPPEQRLDIPMPYSQYLNLEECWSKTKSARNISEDQKYPYLAYNSCAKHVTVVTAQRTLHEGAALALGDTIISSVRQYLSSHGADASLLNKQADGTTMSSREGAANKVMIAVEVGYSEHYTAVCRDKDMSVSLVCLDELPRFRNPGTLHDHVGDVSAEMDRMAQSFAEKAKNDISQGFYGYIEYRGHKWVGDLNQAFIEVRRANERQPTRYDWEAANLVDGNISFDGDLYVEVIRKSMKTTAEERNMDHIRP</sequence>
<evidence type="ECO:0000313" key="3">
    <source>
        <dbReference type="Proteomes" id="UP001217417"/>
    </source>
</evidence>
<gene>
    <name evidence="2" type="ORF">POJ06DRAFT_296919</name>
</gene>
<proteinExistence type="predicted"/>
<feature type="compositionally biased region" description="Low complexity" evidence="1">
    <location>
        <begin position="12"/>
        <end position="22"/>
    </location>
</feature>
<keyword evidence="3" id="KW-1185">Reference proteome</keyword>
<reference evidence="2" key="1">
    <citation type="submission" date="2023-03" db="EMBL/GenBank/DDBJ databases">
        <title>Near-Complete genome sequence of Lipomyces tetrasporous NRRL Y-64009, an oleaginous yeast capable of growing on lignocellulosic hydrolysates.</title>
        <authorList>
            <consortium name="Lawrence Berkeley National Laboratory"/>
            <person name="Jagtap S.S."/>
            <person name="Liu J.-J."/>
            <person name="Walukiewicz H.E."/>
            <person name="Pangilinan J."/>
            <person name="Lipzen A."/>
            <person name="Ahrendt S."/>
            <person name="Koriabine M."/>
            <person name="Cobaugh K."/>
            <person name="Salamov A."/>
            <person name="Yoshinaga Y."/>
            <person name="Ng V."/>
            <person name="Daum C."/>
            <person name="Grigoriev I.V."/>
            <person name="Slininger P.J."/>
            <person name="Dien B.S."/>
            <person name="Jin Y.-S."/>
            <person name="Rao C.V."/>
        </authorList>
    </citation>
    <scope>NUCLEOTIDE SEQUENCE</scope>
    <source>
        <strain evidence="2">NRRL Y-64009</strain>
    </source>
</reference>
<dbReference type="RefSeq" id="XP_056041125.1">
    <property type="nucleotide sequence ID" value="XM_056190577.1"/>
</dbReference>